<dbReference type="Pfam" id="PF12802">
    <property type="entry name" value="MarR_2"/>
    <property type="match status" value="1"/>
</dbReference>
<sequence length="200" mass="21869">MSSITASKRVKSTTATNDAQTRSVKAISTEAVSREPTSMDETERIAFIQQFGRTYRTFMQAFESQVGHPMPRWRILLALHDHAGELSQKRLVERLRVDPGALTRQLKTLEALGWIARSVDQRDNRVSNVILTDTGRAVTEAGMPRRNAFLHETLSTLPDDAVTALSGALRALEQRIQEVAAGTAELNGPGALGSAVSEDA</sequence>
<proteinExistence type="predicted"/>
<dbReference type="EMBL" id="MTHB01000011">
    <property type="protein sequence ID" value="OXC80611.1"/>
    <property type="molecule type" value="Genomic_DNA"/>
</dbReference>
<evidence type="ECO:0000313" key="3">
    <source>
        <dbReference type="EMBL" id="OXC80611.1"/>
    </source>
</evidence>
<feature type="domain" description="HTH marR-type" evidence="2">
    <location>
        <begin position="41"/>
        <end position="174"/>
    </location>
</feature>
<dbReference type="InterPro" id="IPR000835">
    <property type="entry name" value="HTH_MarR-typ"/>
</dbReference>
<dbReference type="PRINTS" id="PR00598">
    <property type="entry name" value="HTHMARR"/>
</dbReference>
<evidence type="ECO:0000256" key="1">
    <source>
        <dbReference type="SAM" id="MobiDB-lite"/>
    </source>
</evidence>
<protein>
    <submittedName>
        <fullName evidence="3">Transcriptional regulator, MarR family</fullName>
    </submittedName>
</protein>
<accession>A0A226XAZ0</accession>
<dbReference type="Gene3D" id="1.10.10.10">
    <property type="entry name" value="Winged helix-like DNA-binding domain superfamily/Winged helix DNA-binding domain"/>
    <property type="match status" value="1"/>
</dbReference>
<organism evidence="3 4">
    <name type="scientific">Caballeronia sordidicola</name>
    <name type="common">Burkholderia sordidicola</name>
    <dbReference type="NCBI Taxonomy" id="196367"/>
    <lineage>
        <taxon>Bacteria</taxon>
        <taxon>Pseudomonadati</taxon>
        <taxon>Pseudomonadota</taxon>
        <taxon>Betaproteobacteria</taxon>
        <taxon>Burkholderiales</taxon>
        <taxon>Burkholderiaceae</taxon>
        <taxon>Caballeronia</taxon>
    </lineage>
</organism>
<dbReference type="InterPro" id="IPR039422">
    <property type="entry name" value="MarR/SlyA-like"/>
</dbReference>
<dbReference type="GO" id="GO:0003700">
    <property type="term" value="F:DNA-binding transcription factor activity"/>
    <property type="evidence" value="ECO:0007669"/>
    <property type="project" value="InterPro"/>
</dbReference>
<dbReference type="AlphaFoldDB" id="A0A226XAZ0"/>
<dbReference type="SUPFAM" id="SSF46785">
    <property type="entry name" value="Winged helix' DNA-binding domain"/>
    <property type="match status" value="1"/>
</dbReference>
<dbReference type="InterPro" id="IPR036388">
    <property type="entry name" value="WH-like_DNA-bd_sf"/>
</dbReference>
<evidence type="ECO:0000313" key="4">
    <source>
        <dbReference type="Proteomes" id="UP000214720"/>
    </source>
</evidence>
<reference evidence="4" key="1">
    <citation type="submission" date="2017-01" db="EMBL/GenBank/DDBJ databases">
        <title>Genome Analysis of Deinococcus marmoris KOPRI26562.</title>
        <authorList>
            <person name="Kim J.H."/>
            <person name="Oh H.-M."/>
        </authorList>
    </citation>
    <scope>NUCLEOTIDE SEQUENCE [LARGE SCALE GENOMIC DNA]</scope>
    <source>
        <strain evidence="4">PAMC 26633</strain>
    </source>
</reference>
<dbReference type="InterPro" id="IPR011991">
    <property type="entry name" value="ArsR-like_HTH"/>
</dbReference>
<evidence type="ECO:0000259" key="2">
    <source>
        <dbReference type="PROSITE" id="PS50995"/>
    </source>
</evidence>
<dbReference type="Proteomes" id="UP000214720">
    <property type="component" value="Unassembled WGS sequence"/>
</dbReference>
<dbReference type="PANTHER" id="PTHR33164:SF43">
    <property type="entry name" value="HTH-TYPE TRANSCRIPTIONAL REPRESSOR YETL"/>
    <property type="match status" value="1"/>
</dbReference>
<comment type="caution">
    <text evidence="3">The sequence shown here is derived from an EMBL/GenBank/DDBJ whole genome shotgun (WGS) entry which is preliminary data.</text>
</comment>
<gene>
    <name evidence="3" type="ORF">BSU04_00575</name>
</gene>
<dbReference type="InterPro" id="IPR036390">
    <property type="entry name" value="WH_DNA-bd_sf"/>
</dbReference>
<feature type="compositionally biased region" description="Polar residues" evidence="1">
    <location>
        <begin position="1"/>
        <end position="23"/>
    </location>
</feature>
<dbReference type="CDD" id="cd00090">
    <property type="entry name" value="HTH_ARSR"/>
    <property type="match status" value="1"/>
</dbReference>
<dbReference type="PANTHER" id="PTHR33164">
    <property type="entry name" value="TRANSCRIPTIONAL REGULATOR, MARR FAMILY"/>
    <property type="match status" value="1"/>
</dbReference>
<dbReference type="GO" id="GO:0006950">
    <property type="term" value="P:response to stress"/>
    <property type="evidence" value="ECO:0007669"/>
    <property type="project" value="TreeGrafter"/>
</dbReference>
<dbReference type="PROSITE" id="PS50995">
    <property type="entry name" value="HTH_MARR_2"/>
    <property type="match status" value="1"/>
</dbReference>
<name>A0A226XAZ0_CABSO</name>
<dbReference type="SMART" id="SM00347">
    <property type="entry name" value="HTH_MARR"/>
    <property type="match status" value="1"/>
</dbReference>
<feature type="region of interest" description="Disordered" evidence="1">
    <location>
        <begin position="1"/>
        <end position="39"/>
    </location>
</feature>